<proteinExistence type="predicted"/>
<organism evidence="2 3">
    <name type="scientific">Nocardioides agariphilus</name>
    <dbReference type="NCBI Taxonomy" id="433664"/>
    <lineage>
        <taxon>Bacteria</taxon>
        <taxon>Bacillati</taxon>
        <taxon>Actinomycetota</taxon>
        <taxon>Actinomycetes</taxon>
        <taxon>Propionibacteriales</taxon>
        <taxon>Nocardioidaceae</taxon>
        <taxon>Nocardioides</taxon>
    </lineage>
</organism>
<evidence type="ECO:0000313" key="3">
    <source>
        <dbReference type="Proteomes" id="UP000660668"/>
    </source>
</evidence>
<sequence length="185" mass="20132">MGVCRQRQVRVEAKHRDLERLVRLAHGPDPTLAVVAEPTYAERLGIPLRWWAQGVMLLATFWLAFVVAIPGAWPWLLTGVLATLLVLTLTSYGSVRLVVGGGEFRAARAHIALEHLGPAEILDEAATRLALGPDADARAFLVARPYLKQSVRVPLTDPADPTPYWLVGTRHPEALAAALNSSGPR</sequence>
<dbReference type="EMBL" id="JADKPO010000046">
    <property type="protein sequence ID" value="MBF4770335.1"/>
    <property type="molecule type" value="Genomic_DNA"/>
</dbReference>
<evidence type="ECO:0000313" key="2">
    <source>
        <dbReference type="EMBL" id="MBF4770335.1"/>
    </source>
</evidence>
<name>A0A930VUV3_9ACTN</name>
<reference evidence="2" key="1">
    <citation type="submission" date="2020-11" db="EMBL/GenBank/DDBJ databases">
        <title>Nocardioides cynanchi sp. nov., isolated from soil of rhizosphere of Cynanchum wilfordii.</title>
        <authorList>
            <person name="Lee J.-S."/>
            <person name="Suh M.K."/>
            <person name="Kim J.-S."/>
        </authorList>
    </citation>
    <scope>NUCLEOTIDE SEQUENCE</scope>
    <source>
        <strain evidence="2">KCTC 19276</strain>
    </source>
</reference>
<dbReference type="AlphaFoldDB" id="A0A930VUV3"/>
<keyword evidence="1" id="KW-0812">Transmembrane</keyword>
<accession>A0A930VUV3</accession>
<keyword evidence="1" id="KW-1133">Transmembrane helix</keyword>
<protein>
    <submittedName>
        <fullName evidence="2">DUF3093 domain-containing protein</fullName>
    </submittedName>
</protein>
<evidence type="ECO:0000256" key="1">
    <source>
        <dbReference type="SAM" id="Phobius"/>
    </source>
</evidence>
<comment type="caution">
    <text evidence="2">The sequence shown here is derived from an EMBL/GenBank/DDBJ whole genome shotgun (WGS) entry which is preliminary data.</text>
</comment>
<keyword evidence="3" id="KW-1185">Reference proteome</keyword>
<dbReference type="Proteomes" id="UP000660668">
    <property type="component" value="Unassembled WGS sequence"/>
</dbReference>
<feature type="transmembrane region" description="Helical" evidence="1">
    <location>
        <begin position="50"/>
        <end position="69"/>
    </location>
</feature>
<dbReference type="InterPro" id="IPR021443">
    <property type="entry name" value="DUF3093"/>
</dbReference>
<feature type="transmembrane region" description="Helical" evidence="1">
    <location>
        <begin position="75"/>
        <end position="99"/>
    </location>
</feature>
<dbReference type="Pfam" id="PF11292">
    <property type="entry name" value="DUF3093"/>
    <property type="match status" value="1"/>
</dbReference>
<keyword evidence="1" id="KW-0472">Membrane</keyword>
<gene>
    <name evidence="2" type="ORF">ISU10_21380</name>
</gene>